<evidence type="ECO:0000256" key="17">
    <source>
        <dbReference type="ARBA" id="ARBA00023136"/>
    </source>
</evidence>
<evidence type="ECO:0000256" key="4">
    <source>
        <dbReference type="ARBA" id="ARBA00022475"/>
    </source>
</evidence>
<comment type="subcellular location">
    <subcellularLocation>
        <location evidence="1">Cell membrane</location>
        <topology evidence="1">Multi-pass membrane protein</topology>
    </subcellularLocation>
</comment>
<feature type="transmembrane region" description="Helical" evidence="20">
    <location>
        <begin position="769"/>
        <end position="786"/>
    </location>
</feature>
<evidence type="ECO:0000256" key="15">
    <source>
        <dbReference type="ARBA" id="ARBA00023008"/>
    </source>
</evidence>
<comment type="catalytic activity">
    <reaction evidence="19">
        <text>Cu(+)(in) + ATP + H2O = Cu(+)(out) + ADP + phosphate + H(+)</text>
        <dbReference type="Rhea" id="RHEA:25792"/>
        <dbReference type="ChEBI" id="CHEBI:15377"/>
        <dbReference type="ChEBI" id="CHEBI:15378"/>
        <dbReference type="ChEBI" id="CHEBI:30616"/>
        <dbReference type="ChEBI" id="CHEBI:43474"/>
        <dbReference type="ChEBI" id="CHEBI:49552"/>
        <dbReference type="ChEBI" id="CHEBI:456216"/>
        <dbReference type="EC" id="7.2.2.8"/>
    </reaction>
</comment>
<keyword evidence="9 20" id="KW-0547">Nucleotide-binding</keyword>
<reference evidence="22 23" key="1">
    <citation type="submission" date="2019-08" db="EMBL/GenBank/DDBJ databases">
        <title>Pelomicrobium methylotrophicum gen. nov., sp. nov. a moderately thermophilic, facultatively anaerobic, lithoautotrophic and methylotrophic bacterium isolated from a terrestrial mud volcano.</title>
        <authorList>
            <person name="Slobodkina G.B."/>
            <person name="Merkel A.Y."/>
            <person name="Slobodkin A.I."/>
        </authorList>
    </citation>
    <scope>NUCLEOTIDE SEQUENCE [LARGE SCALE GENOMIC DNA]</scope>
    <source>
        <strain evidence="22 23">SM250</strain>
    </source>
</reference>
<dbReference type="SUPFAM" id="SSF55008">
    <property type="entry name" value="HMA, heavy metal-associated domain"/>
    <property type="match status" value="2"/>
</dbReference>
<dbReference type="PANTHER" id="PTHR43520:SF8">
    <property type="entry name" value="P-TYPE CU(+) TRANSPORTER"/>
    <property type="match status" value="1"/>
</dbReference>
<dbReference type="PROSITE" id="PS01047">
    <property type="entry name" value="HMA_1"/>
    <property type="match status" value="2"/>
</dbReference>
<dbReference type="GO" id="GO:0140581">
    <property type="term" value="F:P-type monovalent copper transporter activity"/>
    <property type="evidence" value="ECO:0007669"/>
    <property type="project" value="UniProtKB-EC"/>
</dbReference>
<dbReference type="Pfam" id="PF00702">
    <property type="entry name" value="Hydrolase"/>
    <property type="match status" value="1"/>
</dbReference>
<dbReference type="InterPro" id="IPR044492">
    <property type="entry name" value="P_typ_ATPase_HD_dom"/>
</dbReference>
<evidence type="ECO:0000256" key="20">
    <source>
        <dbReference type="RuleBase" id="RU362081"/>
    </source>
</evidence>
<comment type="caution">
    <text evidence="22">The sequence shown here is derived from an EMBL/GenBank/DDBJ whole genome shotgun (WGS) entry which is preliminary data.</text>
</comment>
<evidence type="ECO:0000256" key="10">
    <source>
        <dbReference type="ARBA" id="ARBA00022796"/>
    </source>
</evidence>
<dbReference type="Pfam" id="PF00403">
    <property type="entry name" value="HMA"/>
    <property type="match status" value="2"/>
</dbReference>
<dbReference type="FunFam" id="2.70.150.10:FF:000002">
    <property type="entry name" value="Copper-transporting ATPase 1, putative"/>
    <property type="match status" value="1"/>
</dbReference>
<evidence type="ECO:0000256" key="6">
    <source>
        <dbReference type="ARBA" id="ARBA00022692"/>
    </source>
</evidence>
<evidence type="ECO:0000256" key="12">
    <source>
        <dbReference type="ARBA" id="ARBA00022842"/>
    </source>
</evidence>
<evidence type="ECO:0000256" key="16">
    <source>
        <dbReference type="ARBA" id="ARBA00023065"/>
    </source>
</evidence>
<dbReference type="Proteomes" id="UP000321201">
    <property type="component" value="Unassembled WGS sequence"/>
</dbReference>
<dbReference type="PROSITE" id="PS00154">
    <property type="entry name" value="ATPASE_E1_E2"/>
    <property type="match status" value="1"/>
</dbReference>
<evidence type="ECO:0000256" key="7">
    <source>
        <dbReference type="ARBA" id="ARBA00022723"/>
    </source>
</evidence>
<dbReference type="SFLD" id="SFLDS00003">
    <property type="entry name" value="Haloacid_Dehalogenase"/>
    <property type="match status" value="1"/>
</dbReference>
<accession>A0A5C7EK39</accession>
<keyword evidence="7 20" id="KW-0479">Metal-binding</keyword>
<dbReference type="FunFam" id="3.40.50.1000:FF:000144">
    <property type="entry name" value="copper-transporting ATPase 1 isoform X2"/>
    <property type="match status" value="1"/>
</dbReference>
<evidence type="ECO:0000256" key="5">
    <source>
        <dbReference type="ARBA" id="ARBA00022553"/>
    </source>
</evidence>
<feature type="domain" description="HMA" evidence="21">
    <location>
        <begin position="7"/>
        <end position="72"/>
    </location>
</feature>
<keyword evidence="13" id="KW-1278">Translocase</keyword>
<dbReference type="InterPro" id="IPR023214">
    <property type="entry name" value="HAD_sf"/>
</dbReference>
<dbReference type="NCBIfam" id="TIGR01494">
    <property type="entry name" value="ATPase_P-type"/>
    <property type="match status" value="1"/>
</dbReference>
<dbReference type="NCBIfam" id="TIGR00003">
    <property type="entry name" value="copper ion binding protein"/>
    <property type="match status" value="2"/>
</dbReference>
<feature type="transmembrane region" description="Helical" evidence="20">
    <location>
        <begin position="744"/>
        <end position="763"/>
    </location>
</feature>
<dbReference type="PRINTS" id="PR00119">
    <property type="entry name" value="CATATPASE"/>
</dbReference>
<feature type="transmembrane region" description="Helical" evidence="20">
    <location>
        <begin position="189"/>
        <end position="206"/>
    </location>
</feature>
<keyword evidence="17 20" id="KW-0472">Membrane</keyword>
<evidence type="ECO:0000256" key="1">
    <source>
        <dbReference type="ARBA" id="ARBA00004651"/>
    </source>
</evidence>
<dbReference type="SUPFAM" id="SSF81653">
    <property type="entry name" value="Calcium ATPase, transduction domain A"/>
    <property type="match status" value="1"/>
</dbReference>
<feature type="transmembrane region" description="Helical" evidence="20">
    <location>
        <begin position="404"/>
        <end position="426"/>
    </location>
</feature>
<keyword evidence="10" id="KW-0187">Copper transport</keyword>
<dbReference type="FunCoup" id="A0A5C7EK39">
    <property type="interactions" value="337"/>
</dbReference>
<proteinExistence type="inferred from homology"/>
<dbReference type="InterPro" id="IPR023298">
    <property type="entry name" value="ATPase_P-typ_TM_dom_sf"/>
</dbReference>
<dbReference type="PANTHER" id="PTHR43520">
    <property type="entry name" value="ATP7, ISOFORM B"/>
    <property type="match status" value="1"/>
</dbReference>
<dbReference type="CDD" id="cd00371">
    <property type="entry name" value="HMA"/>
    <property type="match status" value="2"/>
</dbReference>
<dbReference type="InterPro" id="IPR027256">
    <property type="entry name" value="P-typ_ATPase_IB"/>
</dbReference>
<feature type="transmembrane region" description="Helical" evidence="20">
    <location>
        <begin position="227"/>
        <end position="246"/>
    </location>
</feature>
<keyword evidence="16" id="KW-0406">Ion transport</keyword>
<dbReference type="InterPro" id="IPR006121">
    <property type="entry name" value="HMA_dom"/>
</dbReference>
<keyword evidence="11 20" id="KW-0067">ATP-binding</keyword>
<dbReference type="RefSeq" id="WP_147799885.1">
    <property type="nucleotide sequence ID" value="NZ_VPFL01000011.1"/>
</dbReference>
<evidence type="ECO:0000313" key="22">
    <source>
        <dbReference type="EMBL" id="TXF11714.1"/>
    </source>
</evidence>
<dbReference type="Gene3D" id="3.40.1110.10">
    <property type="entry name" value="Calcium-transporting ATPase, cytoplasmic domain N"/>
    <property type="match status" value="1"/>
</dbReference>
<dbReference type="SFLD" id="SFLDF00027">
    <property type="entry name" value="p-type_atpase"/>
    <property type="match status" value="1"/>
</dbReference>
<dbReference type="GO" id="GO:0055070">
    <property type="term" value="P:copper ion homeostasis"/>
    <property type="evidence" value="ECO:0007669"/>
    <property type="project" value="TreeGrafter"/>
</dbReference>
<evidence type="ECO:0000313" key="23">
    <source>
        <dbReference type="Proteomes" id="UP000321201"/>
    </source>
</evidence>
<evidence type="ECO:0000256" key="2">
    <source>
        <dbReference type="ARBA" id="ARBA00006024"/>
    </source>
</evidence>
<dbReference type="InterPro" id="IPR001757">
    <property type="entry name" value="P_typ_ATPase"/>
</dbReference>
<dbReference type="AlphaFoldDB" id="A0A5C7EK39"/>
<keyword evidence="5" id="KW-0597">Phosphoprotein</keyword>
<dbReference type="PRINTS" id="PR00943">
    <property type="entry name" value="CUATPASE"/>
</dbReference>
<keyword evidence="6 20" id="KW-0812">Transmembrane</keyword>
<dbReference type="SUPFAM" id="SSF56784">
    <property type="entry name" value="HAD-like"/>
    <property type="match status" value="1"/>
</dbReference>
<dbReference type="Gene3D" id="2.70.150.10">
    <property type="entry name" value="Calcium-transporting ATPase, cytoplasmic transduction domain A"/>
    <property type="match status" value="1"/>
</dbReference>
<dbReference type="InterPro" id="IPR017969">
    <property type="entry name" value="Heavy-metal-associated_CS"/>
</dbReference>
<keyword evidence="14 20" id="KW-1133">Transmembrane helix</keyword>
<dbReference type="GO" id="GO:0043682">
    <property type="term" value="F:P-type divalent copper transporter activity"/>
    <property type="evidence" value="ECO:0007669"/>
    <property type="project" value="UniProtKB-EC"/>
</dbReference>
<dbReference type="SFLD" id="SFLDG00002">
    <property type="entry name" value="C1.7:_P-type_atpase_like"/>
    <property type="match status" value="1"/>
</dbReference>
<evidence type="ECO:0000256" key="13">
    <source>
        <dbReference type="ARBA" id="ARBA00022967"/>
    </source>
</evidence>
<keyword evidence="4 20" id="KW-1003">Cell membrane</keyword>
<dbReference type="InterPro" id="IPR023299">
    <property type="entry name" value="ATPase_P-typ_cyto_dom_N"/>
</dbReference>
<dbReference type="InterPro" id="IPR018303">
    <property type="entry name" value="ATPase_P-typ_P_site"/>
</dbReference>
<dbReference type="NCBIfam" id="TIGR01511">
    <property type="entry name" value="ATPase-IB1_Cu"/>
    <property type="match status" value="1"/>
</dbReference>
<keyword evidence="23" id="KW-1185">Reference proteome</keyword>
<dbReference type="SUPFAM" id="SSF81665">
    <property type="entry name" value="Calcium ATPase, transmembrane domain M"/>
    <property type="match status" value="1"/>
</dbReference>
<evidence type="ECO:0000256" key="19">
    <source>
        <dbReference type="ARBA" id="ARBA00049289"/>
    </source>
</evidence>
<evidence type="ECO:0000256" key="3">
    <source>
        <dbReference type="ARBA" id="ARBA00022448"/>
    </source>
</evidence>
<keyword evidence="12" id="KW-0460">Magnesium</keyword>
<dbReference type="OrthoDB" id="5287365at2"/>
<dbReference type="InterPro" id="IPR036163">
    <property type="entry name" value="HMA_dom_sf"/>
</dbReference>
<dbReference type="GO" id="GO:0005524">
    <property type="term" value="F:ATP binding"/>
    <property type="evidence" value="ECO:0007669"/>
    <property type="project" value="UniProtKB-UniRule"/>
</dbReference>
<dbReference type="EMBL" id="VPFL01000011">
    <property type="protein sequence ID" value="TXF11714.1"/>
    <property type="molecule type" value="Genomic_DNA"/>
</dbReference>
<evidence type="ECO:0000259" key="21">
    <source>
        <dbReference type="PROSITE" id="PS50846"/>
    </source>
</evidence>
<evidence type="ECO:0000256" key="18">
    <source>
        <dbReference type="ARBA" id="ARBA00047424"/>
    </source>
</evidence>
<sequence length="794" mass="83596">MNAPSLKSLELPIAGMTCAACAARIEKVLNRLPGVRAAVNFNAEKARVEFDPAVTGPEVLEQAIEQAGYQVPQRTVELKLSGMTCAACAARIEKVLNRLPGVQAAVNFAAERARVTYSPARADVRALIEAVERAGYGAAELTEETRAREKAEREQAYRRELGRFWIAAALTAPLLAQMVLMLGGGHGEFIPRWLQWLLATPVQFWAGKRFYVGAWHVLRGGGANMDVLIALGTSAAYFFSAAVTAFSLDEHVYFEASAAIVTLVLLGKVLEARARAGTSAAIEALIRLQPKTARVEREGQILEVDAASLKPGEVFLVRPGESFPVDGVVIEGTSSVDEAMLTGESMPVTKQPGSRVYAATVNQQGFLRLRATGVGAHTQLAAIIRMVEEAQGSKAPIQRLADRVSGIFVPVVVVLAMLTLFGWWIASGDFAEALINSVAVLVIACPCALGLATPTAIMVGTGRGAQAGILVRNAAALERAERITTLVVDKTGTLTEGKPVVTDLAPASGVEAGELLRVAASLEQASEHPLARAIVEHAREQGIVPPKVTEFSAVPGRGVKGRIGGVSACLGSPSFVATQGIEVPAEAVAAFEAAGKSVVAVARDGRYFGALAIADRLRPTSAEAVARLKRMGIELIMLTGDHEATARATASQLGIEQVLAQVLPEQKSAEVVRLKGEGRVVGMVGDGINDAPALAAADVSFAMGAGTDVAMETADITLMRNDLNCVADAISLSRATLAKIRQNLFFAFFYNVLGIPLAAWGLLNPVVAGAAMAMSSVSVVSNALLLKRWKPARA</sequence>
<feature type="transmembrane region" description="Helical" evidence="20">
    <location>
        <begin position="164"/>
        <end position="183"/>
    </location>
</feature>
<dbReference type="Gene3D" id="3.30.70.100">
    <property type="match status" value="2"/>
</dbReference>
<organism evidence="22 23">
    <name type="scientific">Pelomicrobium methylotrophicum</name>
    <dbReference type="NCBI Taxonomy" id="2602750"/>
    <lineage>
        <taxon>Bacteria</taxon>
        <taxon>Pseudomonadati</taxon>
        <taxon>Pseudomonadota</taxon>
        <taxon>Hydrogenophilia</taxon>
        <taxon>Hydrogenophilia incertae sedis</taxon>
        <taxon>Pelomicrobium</taxon>
    </lineage>
</organism>
<dbReference type="Gene3D" id="3.40.50.1000">
    <property type="entry name" value="HAD superfamily/HAD-like"/>
    <property type="match status" value="1"/>
</dbReference>
<dbReference type="PROSITE" id="PS50846">
    <property type="entry name" value="HMA_2"/>
    <property type="match status" value="2"/>
</dbReference>
<evidence type="ECO:0000256" key="14">
    <source>
        <dbReference type="ARBA" id="ARBA00022989"/>
    </source>
</evidence>
<evidence type="ECO:0000256" key="11">
    <source>
        <dbReference type="ARBA" id="ARBA00022840"/>
    </source>
</evidence>
<dbReference type="InterPro" id="IPR059000">
    <property type="entry name" value="ATPase_P-type_domA"/>
</dbReference>
<feature type="transmembrane region" description="Helical" evidence="20">
    <location>
        <begin position="252"/>
        <end position="270"/>
    </location>
</feature>
<dbReference type="GO" id="GO:0016887">
    <property type="term" value="F:ATP hydrolysis activity"/>
    <property type="evidence" value="ECO:0007669"/>
    <property type="project" value="InterPro"/>
</dbReference>
<keyword evidence="3" id="KW-0813">Transport</keyword>
<dbReference type="Pfam" id="PF00122">
    <property type="entry name" value="E1-E2_ATPase"/>
    <property type="match status" value="1"/>
</dbReference>
<comment type="catalytic activity">
    <reaction evidence="18">
        <text>Cu(2+)(in) + ATP + H2O = Cu(2+)(out) + ADP + phosphate + H(+)</text>
        <dbReference type="Rhea" id="RHEA:10376"/>
        <dbReference type="ChEBI" id="CHEBI:15377"/>
        <dbReference type="ChEBI" id="CHEBI:15378"/>
        <dbReference type="ChEBI" id="CHEBI:29036"/>
        <dbReference type="ChEBI" id="CHEBI:30616"/>
        <dbReference type="ChEBI" id="CHEBI:43474"/>
        <dbReference type="ChEBI" id="CHEBI:456216"/>
        <dbReference type="EC" id="7.2.2.9"/>
    </reaction>
</comment>
<dbReference type="InParanoid" id="A0A5C7EK39"/>
<name>A0A5C7EK39_9PROT</name>
<dbReference type="InterPro" id="IPR036412">
    <property type="entry name" value="HAD-like_sf"/>
</dbReference>
<feature type="transmembrane region" description="Helical" evidence="20">
    <location>
        <begin position="438"/>
        <end position="459"/>
    </location>
</feature>
<feature type="domain" description="HMA" evidence="21">
    <location>
        <begin position="74"/>
        <end position="139"/>
    </location>
</feature>
<evidence type="ECO:0000256" key="8">
    <source>
        <dbReference type="ARBA" id="ARBA00022737"/>
    </source>
</evidence>
<evidence type="ECO:0000256" key="9">
    <source>
        <dbReference type="ARBA" id="ARBA00022741"/>
    </source>
</evidence>
<dbReference type="GO" id="GO:0005886">
    <property type="term" value="C:plasma membrane"/>
    <property type="evidence" value="ECO:0007669"/>
    <property type="project" value="UniProtKB-SubCell"/>
</dbReference>
<dbReference type="NCBIfam" id="TIGR01525">
    <property type="entry name" value="ATPase-IB_hvy"/>
    <property type="match status" value="1"/>
</dbReference>
<dbReference type="InterPro" id="IPR008250">
    <property type="entry name" value="ATPase_P-typ_transduc_dom_A_sf"/>
</dbReference>
<comment type="similarity">
    <text evidence="2 20">Belongs to the cation transport ATPase (P-type) (TC 3.A.3) family. Type IB subfamily.</text>
</comment>
<keyword evidence="15" id="KW-0186">Copper</keyword>
<dbReference type="CDD" id="cd02094">
    <property type="entry name" value="P-type_ATPase_Cu-like"/>
    <property type="match status" value="1"/>
</dbReference>
<protein>
    <submittedName>
        <fullName evidence="22">Copper-translocating P-type ATPase</fullName>
    </submittedName>
</protein>
<dbReference type="GO" id="GO:0005507">
    <property type="term" value="F:copper ion binding"/>
    <property type="evidence" value="ECO:0007669"/>
    <property type="project" value="InterPro"/>
</dbReference>
<keyword evidence="8" id="KW-0677">Repeat</keyword>
<dbReference type="FunFam" id="3.30.70.100:FF:000005">
    <property type="entry name" value="Copper-exporting P-type ATPase A"/>
    <property type="match status" value="2"/>
</dbReference>
<gene>
    <name evidence="22" type="ORF">FR698_09100</name>
</gene>
<dbReference type="InterPro" id="IPR006122">
    <property type="entry name" value="HMA_Cu_ion-bd"/>
</dbReference>